<dbReference type="GO" id="GO:0033617">
    <property type="term" value="P:mitochondrial respiratory chain complex IV assembly"/>
    <property type="evidence" value="ECO:0007669"/>
    <property type="project" value="TreeGrafter"/>
</dbReference>
<dbReference type="PANTHER" id="PTHR47148:SF1">
    <property type="entry name" value="CYTOCHROME C OXIDASE ASSEMBLY FACTOR 1 HOMOLOG"/>
    <property type="match status" value="1"/>
</dbReference>
<evidence type="ECO:0000313" key="3">
    <source>
        <dbReference type="Proteomes" id="UP000502823"/>
    </source>
</evidence>
<dbReference type="GO" id="GO:0032981">
    <property type="term" value="P:mitochondrial respiratory chain complex I assembly"/>
    <property type="evidence" value="ECO:0007669"/>
    <property type="project" value="TreeGrafter"/>
</dbReference>
<proteinExistence type="predicted"/>
<evidence type="ECO:0000313" key="2">
    <source>
        <dbReference type="EMBL" id="GFG30648.1"/>
    </source>
</evidence>
<feature type="region of interest" description="Disordered" evidence="1">
    <location>
        <begin position="1"/>
        <end position="20"/>
    </location>
</feature>
<protein>
    <submittedName>
        <fullName evidence="2">Uncharacterized protein</fullName>
    </submittedName>
</protein>
<dbReference type="Pfam" id="PF08695">
    <property type="entry name" value="Coa1"/>
    <property type="match status" value="1"/>
</dbReference>
<dbReference type="GO" id="GO:0005743">
    <property type="term" value="C:mitochondrial inner membrane"/>
    <property type="evidence" value="ECO:0007669"/>
    <property type="project" value="TreeGrafter"/>
</dbReference>
<dbReference type="OrthoDB" id="10037790at2759"/>
<reference evidence="3" key="1">
    <citation type="submission" date="2020-01" db="EMBL/GenBank/DDBJ databases">
        <title>Draft genome sequence of the Termite Coptotermes fromosanus.</title>
        <authorList>
            <person name="Itakura S."/>
            <person name="Yosikawa Y."/>
            <person name="Umezawa K."/>
        </authorList>
    </citation>
    <scope>NUCLEOTIDE SEQUENCE [LARGE SCALE GENOMIC DNA]</scope>
</reference>
<evidence type="ECO:0000256" key="1">
    <source>
        <dbReference type="SAM" id="MobiDB-lite"/>
    </source>
</evidence>
<accession>A0A6L2PJK5</accession>
<dbReference type="InParanoid" id="A0A6L2PJK5"/>
<comment type="caution">
    <text evidence="2">The sequence shown here is derived from an EMBL/GenBank/DDBJ whole genome shotgun (WGS) entry which is preliminary data.</text>
</comment>
<gene>
    <name evidence="2" type="ORF">Cfor_12267</name>
</gene>
<organism evidence="2 3">
    <name type="scientific">Coptotermes formosanus</name>
    <name type="common">Formosan subterranean termite</name>
    <dbReference type="NCBI Taxonomy" id="36987"/>
    <lineage>
        <taxon>Eukaryota</taxon>
        <taxon>Metazoa</taxon>
        <taxon>Ecdysozoa</taxon>
        <taxon>Arthropoda</taxon>
        <taxon>Hexapoda</taxon>
        <taxon>Insecta</taxon>
        <taxon>Pterygota</taxon>
        <taxon>Neoptera</taxon>
        <taxon>Polyneoptera</taxon>
        <taxon>Dictyoptera</taxon>
        <taxon>Blattodea</taxon>
        <taxon>Blattoidea</taxon>
        <taxon>Termitoidae</taxon>
        <taxon>Rhinotermitidae</taxon>
        <taxon>Coptotermes</taxon>
    </lineage>
</organism>
<dbReference type="EMBL" id="BLKM01007452">
    <property type="protein sequence ID" value="GFG30648.1"/>
    <property type="molecule type" value="Genomic_DNA"/>
</dbReference>
<dbReference type="Proteomes" id="UP000502823">
    <property type="component" value="Unassembled WGS sequence"/>
</dbReference>
<dbReference type="InterPro" id="IPR014807">
    <property type="entry name" value="Coa1"/>
</dbReference>
<dbReference type="PANTHER" id="PTHR47148">
    <property type="entry name" value="CYTOCHROME C OXIDASE ASSEMBLY FACTOR 1 HOMOLOG"/>
    <property type="match status" value="1"/>
</dbReference>
<sequence>MKEMKEKEGRKERRKEGRKEGRDYGCVVIGNMVSNKTLAKIAAYGGVFVSSTGLLVHWKFQERLKSAEFHKEAMQILRNHRPSVSLLGEPIKSGNVDLGNSTANFCDSTRAQLEIPVRGPKNKGTLYFWAERLDPQQKWNVYRMELGLKNDPSRRLLIKNDLPKTTNENI</sequence>
<name>A0A6L2PJK5_COPFO</name>
<dbReference type="AlphaFoldDB" id="A0A6L2PJK5"/>
<keyword evidence="3" id="KW-1185">Reference proteome</keyword>
<dbReference type="FunCoup" id="A0A6L2PJK5">
    <property type="interactions" value="73"/>
</dbReference>